<keyword evidence="11 15" id="KW-0413">Isomerase</keyword>
<dbReference type="UniPathway" id="UPA00109">
    <property type="reaction ID" value="UER00189"/>
</dbReference>
<evidence type="ECO:0000256" key="11">
    <source>
        <dbReference type="ARBA" id="ARBA00023235"/>
    </source>
</evidence>
<dbReference type="PROSITE" id="PS00171">
    <property type="entry name" value="TIM_1"/>
    <property type="match status" value="1"/>
</dbReference>
<dbReference type="STRING" id="246404.A0A507FQF4"/>
<evidence type="ECO:0000256" key="4">
    <source>
        <dbReference type="ARBA" id="ARBA00004742"/>
    </source>
</evidence>
<evidence type="ECO:0000256" key="1">
    <source>
        <dbReference type="ARBA" id="ARBA00000474"/>
    </source>
</evidence>
<dbReference type="SUPFAM" id="SSF51419">
    <property type="entry name" value="PLP-binding barrel"/>
    <property type="match status" value="1"/>
</dbReference>
<dbReference type="InterPro" id="IPR009006">
    <property type="entry name" value="Ala_racemase/Decarboxylase_C"/>
</dbReference>
<comment type="cofactor">
    <cofactor evidence="2">
        <name>pyridoxal 5'-phosphate</name>
        <dbReference type="ChEBI" id="CHEBI:597326"/>
    </cofactor>
</comment>
<dbReference type="FunFam" id="3.20.20.10:FF:000005">
    <property type="entry name" value="Ornithine decarboxylase"/>
    <property type="match status" value="1"/>
</dbReference>
<dbReference type="PRINTS" id="PR01182">
    <property type="entry name" value="ORNDCRBXLASE"/>
</dbReference>
<dbReference type="CDD" id="cd00311">
    <property type="entry name" value="TIM"/>
    <property type="match status" value="1"/>
</dbReference>
<keyword evidence="10" id="KW-0663">Pyridoxal phosphate</keyword>
<dbReference type="InterPro" id="IPR022657">
    <property type="entry name" value="De-COase2_CS"/>
</dbReference>
<evidence type="ECO:0000256" key="9">
    <source>
        <dbReference type="ARBA" id="ARBA00019397"/>
    </source>
</evidence>
<dbReference type="InterPro" id="IPR020861">
    <property type="entry name" value="Triosephosphate_isomerase_AS"/>
</dbReference>
<dbReference type="InterPro" id="IPR002433">
    <property type="entry name" value="Orn_de-COase"/>
</dbReference>
<protein>
    <recommendedName>
        <fullName evidence="9">Triosephosphate isomerase</fullName>
        <ecNumber evidence="8">5.3.1.1</ecNumber>
    </recommendedName>
    <alternativeName>
        <fullName evidence="13">Triose-phosphate isomerase</fullName>
    </alternativeName>
</protein>
<evidence type="ECO:0000256" key="7">
    <source>
        <dbReference type="ARBA" id="ARBA00011738"/>
    </source>
</evidence>
<accession>A0A507FQF4</accession>
<comment type="pathway">
    <text evidence="3">Carbohydrate degradation; glycolysis; D-glyceraldehyde 3-phosphate from glycerone phosphate: step 1/1.</text>
</comment>
<dbReference type="PANTHER" id="PTHR11482:SF6">
    <property type="entry name" value="ORNITHINE DECARBOXYLASE 1-RELATED"/>
    <property type="match status" value="1"/>
</dbReference>
<dbReference type="GO" id="GO:0006096">
    <property type="term" value="P:glycolytic process"/>
    <property type="evidence" value="ECO:0007669"/>
    <property type="project" value="UniProtKB-UniPathway"/>
</dbReference>
<dbReference type="AlphaFoldDB" id="A0A507FQF4"/>
<dbReference type="Pfam" id="PF02784">
    <property type="entry name" value="Orn_Arg_deC_N"/>
    <property type="match status" value="1"/>
</dbReference>
<evidence type="ECO:0000256" key="6">
    <source>
        <dbReference type="ARBA" id="ARBA00008872"/>
    </source>
</evidence>
<evidence type="ECO:0000256" key="10">
    <source>
        <dbReference type="ARBA" id="ARBA00022898"/>
    </source>
</evidence>
<dbReference type="InterPro" id="IPR022896">
    <property type="entry name" value="TrioseP_Isoase_bac/euk"/>
</dbReference>
<dbReference type="PROSITE" id="PS00879">
    <property type="entry name" value="ODR_DC_2_2"/>
    <property type="match status" value="1"/>
</dbReference>
<organism evidence="15 16">
    <name type="scientific">Chytriomyces confervae</name>
    <dbReference type="NCBI Taxonomy" id="246404"/>
    <lineage>
        <taxon>Eukaryota</taxon>
        <taxon>Fungi</taxon>
        <taxon>Fungi incertae sedis</taxon>
        <taxon>Chytridiomycota</taxon>
        <taxon>Chytridiomycota incertae sedis</taxon>
        <taxon>Chytridiomycetes</taxon>
        <taxon>Chytridiales</taxon>
        <taxon>Chytriomycetaceae</taxon>
        <taxon>Chytriomyces</taxon>
    </lineage>
</organism>
<dbReference type="EMBL" id="QEAP01000001">
    <property type="protein sequence ID" value="TPX78659.1"/>
    <property type="molecule type" value="Genomic_DNA"/>
</dbReference>
<dbReference type="InterPro" id="IPR013785">
    <property type="entry name" value="Aldolase_TIM"/>
</dbReference>
<name>A0A507FQF4_9FUNG</name>
<comment type="subunit">
    <text evidence="7">Homodimer.</text>
</comment>
<dbReference type="GO" id="GO:0005737">
    <property type="term" value="C:cytoplasm"/>
    <property type="evidence" value="ECO:0007669"/>
    <property type="project" value="TreeGrafter"/>
</dbReference>
<dbReference type="Gene3D" id="3.20.20.70">
    <property type="entry name" value="Aldolase class I"/>
    <property type="match status" value="1"/>
</dbReference>
<dbReference type="PRINTS" id="PR01179">
    <property type="entry name" value="ODADCRBXLASE"/>
</dbReference>
<comment type="similarity">
    <text evidence="6">Belongs to the Orn/Lys/Arg decarboxylase class-II family.</text>
</comment>
<evidence type="ECO:0000256" key="5">
    <source>
        <dbReference type="ARBA" id="ARBA00007422"/>
    </source>
</evidence>
<dbReference type="InterPro" id="IPR022644">
    <property type="entry name" value="De-COase2_N"/>
</dbReference>
<dbReference type="GO" id="GO:0006094">
    <property type="term" value="P:gluconeogenesis"/>
    <property type="evidence" value="ECO:0007669"/>
    <property type="project" value="UniProtKB-UniPathway"/>
</dbReference>
<dbReference type="Gene3D" id="3.20.20.10">
    <property type="entry name" value="Alanine racemase"/>
    <property type="match status" value="1"/>
</dbReference>
<sequence>MGRKFLVGGNWKMNASKALVDTLVGSLNTASWNPDLIEVVIAPPAPYLDLVRSKVKKEVAVSAQNIYFEKKGAFTGEISSEFLKDLGITWTIIGHSERREIFKESDEVTAKKVAYALAEGLNVIACVGEKLEEREANQTTAVVFRQLKAIADVLKPEDWDRVVIAYEPVWAIGTGKVASPQQAQDVHAEIRSWLTANVSESVAHATRILYGGSVGAKNSGDLQSQEDIDGFLIGGASLTASSSSRRSCRLVSSNFLFGNNVRATTSAALPSSLSAPLTNLEKEIAISIPAAYSTAPSPSQSYPQKPFSQVMKEAINNYPTTAIAADDLVQHPTELFGAVKKSNFVAKSVASHEAQTIPSVMPVKSYDCGIEVRSSSVEEIMKEKMDAYNSAPDNADEEDAFFVGDMGEVVRQHLQWKEMLPRVEPFYDPVVIQTLVNLGTGFDCASRAEIETALEYGVDPSKIIYANPCKQTSHIRYAGSKGVHMMTFDNADELRKIKQHMPNAKLVVRILGSDGSRSLCNLGLKFGANPLLVPKLLAVARELELDVIGVSFHVGSGCFDAKVFGDAVKAAAGVIEEAKKFGYEMSMLDIGGGFPCNGAPGLTFKEIVDVVRPAVDNYIPSHIRVIAEPGRYYAASAFTLAVNVVARRVVPRDGGSRSPSPSDMVDSAVYADAPALDEHPAYMYYINDGMYGSFNCITFDHAVVTARVLSKNGVFSFQNSMIEDEEYPCSIWGPTCDSIDCITKEGSLPELNVGDWMYFEHMGAYTLAAASRFNGFKKTTIIYTNTHQH</sequence>
<evidence type="ECO:0000256" key="2">
    <source>
        <dbReference type="ARBA" id="ARBA00001933"/>
    </source>
</evidence>
<evidence type="ECO:0000259" key="14">
    <source>
        <dbReference type="Pfam" id="PF02784"/>
    </source>
</evidence>
<dbReference type="CDD" id="cd00622">
    <property type="entry name" value="PLPDE_III_ODC"/>
    <property type="match status" value="1"/>
</dbReference>
<dbReference type="SUPFAM" id="SSF51351">
    <property type="entry name" value="Triosephosphate isomerase (TIM)"/>
    <property type="match status" value="1"/>
</dbReference>
<dbReference type="GO" id="GO:0033387">
    <property type="term" value="P:putrescine biosynthetic process from arginine, via ornithine"/>
    <property type="evidence" value="ECO:0007669"/>
    <property type="project" value="TreeGrafter"/>
</dbReference>
<evidence type="ECO:0000256" key="12">
    <source>
        <dbReference type="ARBA" id="ARBA00023239"/>
    </source>
</evidence>
<dbReference type="Pfam" id="PF00121">
    <property type="entry name" value="TIM"/>
    <property type="match status" value="1"/>
</dbReference>
<dbReference type="FunFam" id="3.20.20.70:FF:000025">
    <property type="entry name" value="Triosephosphate isomerase"/>
    <property type="match status" value="1"/>
</dbReference>
<dbReference type="PANTHER" id="PTHR11482">
    <property type="entry name" value="ARGININE/DIAMINOPIMELATE/ORNITHINE DECARBOXYLASE"/>
    <property type="match status" value="1"/>
</dbReference>
<dbReference type="UniPathway" id="UPA00138"/>
<evidence type="ECO:0000256" key="8">
    <source>
        <dbReference type="ARBA" id="ARBA00011940"/>
    </source>
</evidence>
<dbReference type="PROSITE" id="PS51440">
    <property type="entry name" value="TIM_2"/>
    <property type="match status" value="1"/>
</dbReference>
<dbReference type="InterPro" id="IPR000652">
    <property type="entry name" value="Triosephosphate_isomerase"/>
</dbReference>
<dbReference type="HAMAP" id="MF_00147_B">
    <property type="entry name" value="TIM_B"/>
    <property type="match status" value="1"/>
</dbReference>
<dbReference type="SUPFAM" id="SSF50621">
    <property type="entry name" value="Alanine racemase C-terminal domain-like"/>
    <property type="match status" value="1"/>
</dbReference>
<evidence type="ECO:0000256" key="13">
    <source>
        <dbReference type="ARBA" id="ARBA00031906"/>
    </source>
</evidence>
<keyword evidence="12" id="KW-0456">Lyase</keyword>
<dbReference type="InterPro" id="IPR029066">
    <property type="entry name" value="PLP-binding_barrel"/>
</dbReference>
<dbReference type="GO" id="GO:0004586">
    <property type="term" value="F:ornithine decarboxylase activity"/>
    <property type="evidence" value="ECO:0007669"/>
    <property type="project" value="TreeGrafter"/>
</dbReference>
<evidence type="ECO:0000256" key="3">
    <source>
        <dbReference type="ARBA" id="ARBA00004680"/>
    </source>
</evidence>
<comment type="similarity">
    <text evidence="5">Belongs to the triosephosphate isomerase family.</text>
</comment>
<dbReference type="InterPro" id="IPR000183">
    <property type="entry name" value="Orn/DAP/Arg_de-COase"/>
</dbReference>
<comment type="catalytic activity">
    <reaction evidence="1">
        <text>D-glyceraldehyde 3-phosphate = dihydroxyacetone phosphate</text>
        <dbReference type="Rhea" id="RHEA:18585"/>
        <dbReference type="ChEBI" id="CHEBI:57642"/>
        <dbReference type="ChEBI" id="CHEBI:59776"/>
        <dbReference type="EC" id="5.3.1.1"/>
    </reaction>
</comment>
<feature type="domain" description="Orn/DAP/Arg decarboxylase 2 N-terminal" evidence="14">
    <location>
        <begin position="407"/>
        <end position="635"/>
    </location>
</feature>
<dbReference type="InterPro" id="IPR035990">
    <property type="entry name" value="TIM_sf"/>
</dbReference>
<comment type="caution">
    <text evidence="15">The sequence shown here is derived from an EMBL/GenBank/DDBJ whole genome shotgun (WGS) entry which is preliminary data.</text>
</comment>
<dbReference type="Gene3D" id="2.40.37.10">
    <property type="entry name" value="Lyase, Ornithine Decarboxylase, Chain A, domain 1"/>
    <property type="match status" value="1"/>
</dbReference>
<dbReference type="EC" id="5.3.1.1" evidence="8"/>
<gene>
    <name evidence="15" type="primary">TPI1</name>
    <name evidence="15" type="ORF">CcCBS67573_g00014</name>
</gene>
<comment type="pathway">
    <text evidence="4">Carbohydrate biosynthesis; gluconeogenesis.</text>
</comment>
<dbReference type="Proteomes" id="UP000320333">
    <property type="component" value="Unassembled WGS sequence"/>
</dbReference>
<proteinExistence type="inferred from homology"/>
<evidence type="ECO:0000313" key="16">
    <source>
        <dbReference type="Proteomes" id="UP000320333"/>
    </source>
</evidence>
<dbReference type="OrthoDB" id="5034579at2759"/>
<reference evidence="15 16" key="1">
    <citation type="journal article" date="2019" name="Sci. Rep.">
        <title>Comparative genomics of chytrid fungi reveal insights into the obligate biotrophic and pathogenic lifestyle of Synchytrium endobioticum.</title>
        <authorList>
            <person name="van de Vossenberg B.T.L.H."/>
            <person name="Warris S."/>
            <person name="Nguyen H.D.T."/>
            <person name="van Gent-Pelzer M.P.E."/>
            <person name="Joly D.L."/>
            <person name="van de Geest H.C."/>
            <person name="Bonants P.J.M."/>
            <person name="Smith D.S."/>
            <person name="Levesque C.A."/>
            <person name="van der Lee T.A.J."/>
        </authorList>
    </citation>
    <scope>NUCLEOTIDE SEQUENCE [LARGE SCALE GENOMIC DNA]</scope>
    <source>
        <strain evidence="15 16">CBS 675.73</strain>
    </source>
</reference>
<evidence type="ECO:0000313" key="15">
    <source>
        <dbReference type="EMBL" id="TPX78659.1"/>
    </source>
</evidence>
<keyword evidence="16" id="KW-1185">Reference proteome</keyword>
<dbReference type="NCBIfam" id="TIGR00419">
    <property type="entry name" value="tim"/>
    <property type="match status" value="1"/>
</dbReference>
<dbReference type="GO" id="GO:0004807">
    <property type="term" value="F:triose-phosphate isomerase activity"/>
    <property type="evidence" value="ECO:0007669"/>
    <property type="project" value="UniProtKB-EC"/>
</dbReference>